<comment type="caution">
    <text evidence="1">The sequence shown here is derived from an EMBL/GenBank/DDBJ whole genome shotgun (WGS) entry which is preliminary data.</text>
</comment>
<dbReference type="EMBL" id="BART01010631">
    <property type="protein sequence ID" value="GAG89748.1"/>
    <property type="molecule type" value="Genomic_DNA"/>
</dbReference>
<name>X1BZU9_9ZZZZ</name>
<feature type="non-terminal residue" evidence="1">
    <location>
        <position position="37"/>
    </location>
</feature>
<evidence type="ECO:0000313" key="1">
    <source>
        <dbReference type="EMBL" id="GAG89748.1"/>
    </source>
</evidence>
<protein>
    <submittedName>
        <fullName evidence="1">Uncharacterized protein</fullName>
    </submittedName>
</protein>
<sequence length="37" mass="4389">MFRIGRRLACRQIERFAEIAETNVLLIKGNHDEDLIF</sequence>
<gene>
    <name evidence="1" type="ORF">S01H4_23025</name>
</gene>
<accession>X1BZU9</accession>
<organism evidence="1">
    <name type="scientific">marine sediment metagenome</name>
    <dbReference type="NCBI Taxonomy" id="412755"/>
    <lineage>
        <taxon>unclassified sequences</taxon>
        <taxon>metagenomes</taxon>
        <taxon>ecological metagenomes</taxon>
    </lineage>
</organism>
<proteinExistence type="predicted"/>
<dbReference type="AlphaFoldDB" id="X1BZU9"/>
<reference evidence="1" key="1">
    <citation type="journal article" date="2014" name="Front. Microbiol.">
        <title>High frequency of phylogenetically diverse reductive dehalogenase-homologous genes in deep subseafloor sedimentary metagenomes.</title>
        <authorList>
            <person name="Kawai M."/>
            <person name="Futagami T."/>
            <person name="Toyoda A."/>
            <person name="Takaki Y."/>
            <person name="Nishi S."/>
            <person name="Hori S."/>
            <person name="Arai W."/>
            <person name="Tsubouchi T."/>
            <person name="Morono Y."/>
            <person name="Uchiyama I."/>
            <person name="Ito T."/>
            <person name="Fujiyama A."/>
            <person name="Inagaki F."/>
            <person name="Takami H."/>
        </authorList>
    </citation>
    <scope>NUCLEOTIDE SEQUENCE</scope>
    <source>
        <strain evidence="1">Expedition CK06-06</strain>
    </source>
</reference>